<evidence type="ECO:0000313" key="1">
    <source>
        <dbReference type="EMBL" id="CAE8716960.1"/>
    </source>
</evidence>
<proteinExistence type="predicted"/>
<sequence length="112" mass="12162">MRQLGRTGVASLVDQCCSHAQQLCALLKAGGVDDLEVINELVFNQILVAFGDDERTAAVVKKIQEDGRCWAGATRYRNRMVMRVSVSCWATTAEDVKIAAEAILECASTRGS</sequence>
<evidence type="ECO:0008006" key="3">
    <source>
        <dbReference type="Google" id="ProtNLM"/>
    </source>
</evidence>
<dbReference type="AlphaFoldDB" id="A0A813L785"/>
<reference evidence="1" key="1">
    <citation type="submission" date="2021-02" db="EMBL/GenBank/DDBJ databases">
        <authorList>
            <person name="Dougan E. K."/>
            <person name="Rhodes N."/>
            <person name="Thang M."/>
            <person name="Chan C."/>
        </authorList>
    </citation>
    <scope>NUCLEOTIDE SEQUENCE</scope>
</reference>
<dbReference type="InterPro" id="IPR015422">
    <property type="entry name" value="PyrdxlP-dep_Trfase_small"/>
</dbReference>
<organism evidence="1 2">
    <name type="scientific">Polarella glacialis</name>
    <name type="common">Dinoflagellate</name>
    <dbReference type="NCBI Taxonomy" id="89957"/>
    <lineage>
        <taxon>Eukaryota</taxon>
        <taxon>Sar</taxon>
        <taxon>Alveolata</taxon>
        <taxon>Dinophyceae</taxon>
        <taxon>Suessiales</taxon>
        <taxon>Suessiaceae</taxon>
        <taxon>Polarella</taxon>
    </lineage>
</organism>
<comment type="caution">
    <text evidence="1">The sequence shown here is derived from an EMBL/GenBank/DDBJ whole genome shotgun (WGS) entry which is preliminary data.</text>
</comment>
<dbReference type="Proteomes" id="UP000626109">
    <property type="component" value="Unassembled WGS sequence"/>
</dbReference>
<dbReference type="SUPFAM" id="SSF53383">
    <property type="entry name" value="PLP-dependent transferases"/>
    <property type="match status" value="1"/>
</dbReference>
<name>A0A813L785_POLGL</name>
<dbReference type="Gene3D" id="3.90.1150.10">
    <property type="entry name" value="Aspartate Aminotransferase, domain 1"/>
    <property type="match status" value="1"/>
</dbReference>
<evidence type="ECO:0000313" key="2">
    <source>
        <dbReference type="Proteomes" id="UP000626109"/>
    </source>
</evidence>
<dbReference type="EMBL" id="CAJNNW010033068">
    <property type="protein sequence ID" value="CAE8716960.1"/>
    <property type="molecule type" value="Genomic_DNA"/>
</dbReference>
<dbReference type="InterPro" id="IPR015424">
    <property type="entry name" value="PyrdxlP-dep_Trfase"/>
</dbReference>
<accession>A0A813L785</accession>
<gene>
    <name evidence="1" type="ORF">PGLA2088_LOCUS39310</name>
</gene>
<protein>
    <recommendedName>
        <fullName evidence="3">Glutamate decarboxylase</fullName>
    </recommendedName>
</protein>